<sequence length="152" mass="17135">MGRIFFTIWNNFSKINVSVKDVGRIIGGKVQYNIDQGIFQNACAIRMSYALNYSGITINRSPRWATSSGKDKKWYIFKVADLISFIEANLGKPDITIKSNIDIKSFKDKKGLIVFNVGWDDATGHATLWNGTGCSDSCYFQQASEAMLWELK</sequence>
<comment type="caution">
    <text evidence="1">The sequence shown here is derived from an EMBL/GenBank/DDBJ whole genome shotgun (WGS) entry which is preliminary data.</text>
</comment>
<reference evidence="1 2" key="1">
    <citation type="submission" date="2016-06" db="EMBL/GenBank/DDBJ databases">
        <authorList>
            <person name="Kjaerup R.B."/>
            <person name="Dalgaard T.S."/>
            <person name="Juul-Madsen H.R."/>
        </authorList>
    </citation>
    <scope>NUCLEOTIDE SEQUENCE [LARGE SCALE GENOMIC DNA]</scope>
    <source>
        <strain evidence="1 2">GCSL-Mp3</strain>
    </source>
</reference>
<accession>A0A1B8HN99</accession>
<name>A0A1B8HN99_9GAMM</name>
<proteinExistence type="predicted"/>
<dbReference type="InterPro" id="IPR025562">
    <property type="entry name" value="Tae4"/>
</dbReference>
<organism evidence="1 2">
    <name type="scientific">Morganella psychrotolerans</name>
    <dbReference type="NCBI Taxonomy" id="368603"/>
    <lineage>
        <taxon>Bacteria</taxon>
        <taxon>Pseudomonadati</taxon>
        <taxon>Pseudomonadota</taxon>
        <taxon>Gammaproteobacteria</taxon>
        <taxon>Enterobacterales</taxon>
        <taxon>Morganellaceae</taxon>
        <taxon>Morganella</taxon>
    </lineage>
</organism>
<evidence type="ECO:0000313" key="2">
    <source>
        <dbReference type="Proteomes" id="UP000092247"/>
    </source>
</evidence>
<dbReference type="Proteomes" id="UP000092247">
    <property type="component" value="Unassembled WGS sequence"/>
</dbReference>
<dbReference type="AlphaFoldDB" id="A0A1B8HN99"/>
<protein>
    <recommendedName>
        <fullName evidence="3">Cytoplasmic protein</fullName>
    </recommendedName>
</protein>
<dbReference type="EMBL" id="LZEX01000002">
    <property type="protein sequence ID" value="OBU10812.1"/>
    <property type="molecule type" value="Genomic_DNA"/>
</dbReference>
<dbReference type="Gene3D" id="3.90.1720.70">
    <property type="match status" value="1"/>
</dbReference>
<evidence type="ECO:0008006" key="3">
    <source>
        <dbReference type="Google" id="ProtNLM"/>
    </source>
</evidence>
<gene>
    <name evidence="1" type="ORF">AYY17_14955</name>
</gene>
<evidence type="ECO:0000313" key="1">
    <source>
        <dbReference type="EMBL" id="OBU10812.1"/>
    </source>
</evidence>
<dbReference type="Pfam" id="PF14113">
    <property type="entry name" value="Tae4"/>
    <property type="match status" value="1"/>
</dbReference>